<accession>A0A6C0LV33</accession>
<reference evidence="1" key="1">
    <citation type="journal article" date="2020" name="Nature">
        <title>Giant virus diversity and host interactions through global metagenomics.</title>
        <authorList>
            <person name="Schulz F."/>
            <person name="Roux S."/>
            <person name="Paez-Espino D."/>
            <person name="Jungbluth S."/>
            <person name="Walsh D.A."/>
            <person name="Denef V.J."/>
            <person name="McMahon K.D."/>
            <person name="Konstantinidis K.T."/>
            <person name="Eloe-Fadrosh E.A."/>
            <person name="Kyrpides N.C."/>
            <person name="Woyke T."/>
        </authorList>
    </citation>
    <scope>NUCLEOTIDE SEQUENCE</scope>
    <source>
        <strain evidence="1">GVMAG-S-1016704-121</strain>
    </source>
</reference>
<name>A0A6C0LV33_9ZZZZ</name>
<proteinExistence type="predicted"/>
<organism evidence="1">
    <name type="scientific">viral metagenome</name>
    <dbReference type="NCBI Taxonomy" id="1070528"/>
    <lineage>
        <taxon>unclassified sequences</taxon>
        <taxon>metagenomes</taxon>
        <taxon>organismal metagenomes</taxon>
    </lineage>
</organism>
<sequence>MTDFSAELSDNSMISRNFEKTSGSGSRLPFKDTKQTHVLFSISHVGVPPIATDPTNPAIRIYGTFGSAAAAAHYGKKIMTVDPTCHLGICETHSWTLAASNMNYLQDPDYIKTKTEKLMKRADIENSVREARFKQHQEELRNATIIKDEKPITSEKMEDATPTEPAIEEVVDNNLPVLTSDCIPINQSVYCISVINDDPVEDVPEFLFYIYRTCRDEAEADGYVRNVASRNVLDHNIYVVDSGEWVFPVTDIKFAPRTYRDKRLNDLMNRDMSPDELLAQIDENVASNASGAVLENNS</sequence>
<protein>
    <submittedName>
        <fullName evidence="1">Uncharacterized protein</fullName>
    </submittedName>
</protein>
<evidence type="ECO:0000313" key="1">
    <source>
        <dbReference type="EMBL" id="QHU33424.1"/>
    </source>
</evidence>
<dbReference type="EMBL" id="MN740557">
    <property type="protein sequence ID" value="QHU33424.1"/>
    <property type="molecule type" value="Genomic_DNA"/>
</dbReference>
<dbReference type="AlphaFoldDB" id="A0A6C0LV33"/>